<dbReference type="EMBL" id="JBGBPQ010000002">
    <property type="protein sequence ID" value="KAL1528880.1"/>
    <property type="molecule type" value="Genomic_DNA"/>
</dbReference>
<feature type="compositionally biased region" description="Basic and acidic residues" evidence="1">
    <location>
        <begin position="194"/>
        <end position="208"/>
    </location>
</feature>
<feature type="region of interest" description="Disordered" evidence="1">
    <location>
        <begin position="266"/>
        <end position="285"/>
    </location>
</feature>
<dbReference type="AlphaFoldDB" id="A0AB34K879"/>
<accession>A0AB34K879</accession>
<feature type="domain" description="ELMO" evidence="2">
    <location>
        <begin position="360"/>
        <end position="512"/>
    </location>
</feature>
<evidence type="ECO:0000313" key="3">
    <source>
        <dbReference type="EMBL" id="KAL1528880.1"/>
    </source>
</evidence>
<evidence type="ECO:0000256" key="1">
    <source>
        <dbReference type="SAM" id="MobiDB-lite"/>
    </source>
</evidence>
<dbReference type="InterPro" id="IPR050868">
    <property type="entry name" value="ELMO_domain-containing"/>
</dbReference>
<keyword evidence="4" id="KW-1185">Reference proteome</keyword>
<reference evidence="3 4" key="1">
    <citation type="journal article" date="2024" name="Science">
        <title>Giant polyketide synthase enzymes in the biosynthesis of giant marine polyether toxins.</title>
        <authorList>
            <person name="Fallon T.R."/>
            <person name="Shende V.V."/>
            <person name="Wierzbicki I.H."/>
            <person name="Pendleton A.L."/>
            <person name="Watervoot N.F."/>
            <person name="Auber R.P."/>
            <person name="Gonzalez D.J."/>
            <person name="Wisecaver J.H."/>
            <person name="Moore B.S."/>
        </authorList>
    </citation>
    <scope>NUCLEOTIDE SEQUENCE [LARGE SCALE GENOMIC DNA]</scope>
    <source>
        <strain evidence="3 4">12B1</strain>
    </source>
</reference>
<organism evidence="3 4">
    <name type="scientific">Prymnesium parvum</name>
    <name type="common">Toxic golden alga</name>
    <dbReference type="NCBI Taxonomy" id="97485"/>
    <lineage>
        <taxon>Eukaryota</taxon>
        <taxon>Haptista</taxon>
        <taxon>Haptophyta</taxon>
        <taxon>Prymnesiophyceae</taxon>
        <taxon>Prymnesiales</taxon>
        <taxon>Prymnesiaceae</taxon>
        <taxon>Prymnesium</taxon>
    </lineage>
</organism>
<gene>
    <name evidence="3" type="ORF">AB1Y20_010203</name>
</gene>
<proteinExistence type="predicted"/>
<protein>
    <recommendedName>
        <fullName evidence="2">ELMO domain-containing protein</fullName>
    </recommendedName>
</protein>
<dbReference type="PANTHER" id="PTHR12771">
    <property type="entry name" value="ENGULFMENT AND CELL MOTILITY"/>
    <property type="match status" value="1"/>
</dbReference>
<dbReference type="InterPro" id="IPR006816">
    <property type="entry name" value="ELMO_dom"/>
</dbReference>
<evidence type="ECO:0000313" key="4">
    <source>
        <dbReference type="Proteomes" id="UP001515480"/>
    </source>
</evidence>
<comment type="caution">
    <text evidence="3">The sequence shown here is derived from an EMBL/GenBank/DDBJ whole genome shotgun (WGS) entry which is preliminary data.</text>
</comment>
<feature type="region of interest" description="Disordered" evidence="1">
    <location>
        <begin position="37"/>
        <end position="67"/>
    </location>
</feature>
<feature type="compositionally biased region" description="Basic and acidic residues" evidence="1">
    <location>
        <begin position="135"/>
        <end position="151"/>
    </location>
</feature>
<sequence length="539" mass="58247">MADNVLADLMGAAVQQTEKGAPVDPLRTSSAQVHVTVGGAADESPFLRPVGQSKPAAKPPAEAEEPPEVLYDEEELQFQIGSAAVHDTDDDEFEDLDAPLAAPSASTAAAALAAVPPVAAALSAEEERRQVQRAAEEARIKAEAQRARDAELAAAAEAEEARQRAARMQQERANALKSVVQSVTGDEATSYGEISEKTETEKADDRAAAIKGTDATIMEGDEESGFDETPATAAAAEPAKPAQSTASSAAREARLMEQFDAATAAADASRAASKRGGGGDGSQADPRLKKILYDEASAQLFDLDLTKELQDIVREDWRTSASLVRRLLPSARPKLKNAGLRAQRDRIFALAKVPMDGSVLHERMIYSIYQILTGDSTCPARFGPHWEVIGFQGHDPATDLRGVGILSLLQVLHFASKRSALLRDVYQLSRGENDFPLMTVSINITQLALQTLRSGALHTQCNRSRQGLYEVFHSFYEALFLYMYTAWKSKHLSISDFGHLKNEIAEAAQKRPTALLKKLEEYGKNKISNQQAGQFNGFS</sequence>
<dbReference type="Proteomes" id="UP001515480">
    <property type="component" value="Unassembled WGS sequence"/>
</dbReference>
<dbReference type="PROSITE" id="PS51335">
    <property type="entry name" value="ELMO"/>
    <property type="match status" value="1"/>
</dbReference>
<evidence type="ECO:0000259" key="2">
    <source>
        <dbReference type="PROSITE" id="PS51335"/>
    </source>
</evidence>
<feature type="compositionally biased region" description="Low complexity" evidence="1">
    <location>
        <begin position="166"/>
        <end position="175"/>
    </location>
</feature>
<feature type="region of interest" description="Disordered" evidence="1">
    <location>
        <begin position="135"/>
        <end position="251"/>
    </location>
</feature>
<name>A0AB34K879_PRYPA</name>
<feature type="compositionally biased region" description="Low complexity" evidence="1">
    <location>
        <begin position="229"/>
        <end position="246"/>
    </location>
</feature>
<dbReference type="Pfam" id="PF04727">
    <property type="entry name" value="ELMO_CED12"/>
    <property type="match status" value="1"/>
</dbReference>
<dbReference type="PANTHER" id="PTHR12771:SF2">
    <property type="entry name" value="ELMO DOMAIN-CONTAINING PROTEIN 3"/>
    <property type="match status" value="1"/>
</dbReference>